<reference evidence="1 2" key="1">
    <citation type="submission" date="2020-04" db="EMBL/GenBank/DDBJ databases">
        <title>Acinetobacter Taxon 24.</title>
        <authorList>
            <person name="Nemec A."/>
            <person name="Radolfova-Krizova L."/>
            <person name="Higgins P.G."/>
            <person name="Spanelova P."/>
        </authorList>
    </citation>
    <scope>NUCLEOTIDE SEQUENCE [LARGE SCALE GENOMIC DNA]</scope>
    <source>
        <strain evidence="1 2">ANC 4279</strain>
    </source>
</reference>
<name>A0ABX1V3M0_9GAMM</name>
<dbReference type="EMBL" id="JABERG010000016">
    <property type="protein sequence ID" value="NNH88241.1"/>
    <property type="molecule type" value="Genomic_DNA"/>
</dbReference>
<comment type="caution">
    <text evidence="1">The sequence shown here is derived from an EMBL/GenBank/DDBJ whole genome shotgun (WGS) entry which is preliminary data.</text>
</comment>
<sequence>MVKQQRGVTLIELMIAIALLAMLALAIFPLGRAWVANQQITKTEKLFLEAYARAKNEALRNPNAVKGDVKTASLEVTTTAVNVKDSNGVGIWSIDIAPTVTVTLSTGCTTGHQKVELNNNAHLLTGSCTFYTVAASGGTDATGTL</sequence>
<gene>
    <name evidence="1" type="ORF">HLH13_11110</name>
</gene>
<dbReference type="Gene3D" id="3.30.700.10">
    <property type="entry name" value="Glycoprotein, Type 4 Pilin"/>
    <property type="match status" value="1"/>
</dbReference>
<dbReference type="NCBIfam" id="TIGR02532">
    <property type="entry name" value="IV_pilin_GFxxxE"/>
    <property type="match status" value="1"/>
</dbReference>
<dbReference type="RefSeq" id="WP_171544735.1">
    <property type="nucleotide sequence ID" value="NZ_JABERG010000016.1"/>
</dbReference>
<evidence type="ECO:0000313" key="1">
    <source>
        <dbReference type="EMBL" id="NNH88241.1"/>
    </source>
</evidence>
<keyword evidence="2" id="KW-1185">Reference proteome</keyword>
<accession>A0ABX1V3M0</accession>
<proteinExistence type="predicted"/>
<dbReference type="SUPFAM" id="SSF54523">
    <property type="entry name" value="Pili subunits"/>
    <property type="match status" value="1"/>
</dbReference>
<dbReference type="InterPro" id="IPR012902">
    <property type="entry name" value="N_methyl_site"/>
</dbReference>
<protein>
    <submittedName>
        <fullName evidence="1">Prepilin-type N-terminal cleavage/methylation domain-containing protein</fullName>
    </submittedName>
</protein>
<dbReference type="Proteomes" id="UP000546536">
    <property type="component" value="Unassembled WGS sequence"/>
</dbReference>
<evidence type="ECO:0000313" key="2">
    <source>
        <dbReference type="Proteomes" id="UP000546536"/>
    </source>
</evidence>
<organism evidence="1 2">
    <name type="scientific">Acinetobacter terrae</name>
    <dbReference type="NCBI Taxonomy" id="2731247"/>
    <lineage>
        <taxon>Bacteria</taxon>
        <taxon>Pseudomonadati</taxon>
        <taxon>Pseudomonadota</taxon>
        <taxon>Gammaproteobacteria</taxon>
        <taxon>Moraxellales</taxon>
        <taxon>Moraxellaceae</taxon>
        <taxon>Acinetobacter</taxon>
        <taxon>Acinetobacter Taxon 24</taxon>
    </lineage>
</organism>
<dbReference type="InterPro" id="IPR045584">
    <property type="entry name" value="Pilin-like"/>
</dbReference>
<dbReference type="PROSITE" id="PS00409">
    <property type="entry name" value="PROKAR_NTER_METHYL"/>
    <property type="match status" value="1"/>
</dbReference>
<dbReference type="Pfam" id="PF07963">
    <property type="entry name" value="N_methyl"/>
    <property type="match status" value="1"/>
</dbReference>